<dbReference type="Proteomes" id="UP000053424">
    <property type="component" value="Unassembled WGS sequence"/>
</dbReference>
<evidence type="ECO:0000313" key="2">
    <source>
        <dbReference type="EMBL" id="KIM38937.1"/>
    </source>
</evidence>
<keyword evidence="1" id="KW-0812">Transmembrane</keyword>
<feature type="transmembrane region" description="Helical" evidence="1">
    <location>
        <begin position="523"/>
        <end position="543"/>
    </location>
</feature>
<reference evidence="3" key="2">
    <citation type="submission" date="2015-01" db="EMBL/GenBank/DDBJ databases">
        <title>Evolutionary Origins and Diversification of the Mycorrhizal Mutualists.</title>
        <authorList>
            <consortium name="DOE Joint Genome Institute"/>
            <consortium name="Mycorrhizal Genomics Consortium"/>
            <person name="Kohler A."/>
            <person name="Kuo A."/>
            <person name="Nagy L.G."/>
            <person name="Floudas D."/>
            <person name="Copeland A."/>
            <person name="Barry K.W."/>
            <person name="Cichocki N."/>
            <person name="Veneault-Fourrey C."/>
            <person name="LaButti K."/>
            <person name="Lindquist E.A."/>
            <person name="Lipzen A."/>
            <person name="Lundell T."/>
            <person name="Morin E."/>
            <person name="Murat C."/>
            <person name="Riley R."/>
            <person name="Ohm R."/>
            <person name="Sun H."/>
            <person name="Tunlid A."/>
            <person name="Henrissat B."/>
            <person name="Grigoriev I.V."/>
            <person name="Hibbett D.S."/>
            <person name="Martin F."/>
        </authorList>
    </citation>
    <scope>NUCLEOTIDE SEQUENCE [LARGE SCALE GENOMIC DNA]</scope>
    <source>
        <strain evidence="3">h7</strain>
    </source>
</reference>
<dbReference type="HOGENOM" id="CLU_027217_1_0_1"/>
<organism evidence="2 3">
    <name type="scientific">Hebeloma cylindrosporum</name>
    <dbReference type="NCBI Taxonomy" id="76867"/>
    <lineage>
        <taxon>Eukaryota</taxon>
        <taxon>Fungi</taxon>
        <taxon>Dikarya</taxon>
        <taxon>Basidiomycota</taxon>
        <taxon>Agaricomycotina</taxon>
        <taxon>Agaricomycetes</taxon>
        <taxon>Agaricomycetidae</taxon>
        <taxon>Agaricales</taxon>
        <taxon>Agaricineae</taxon>
        <taxon>Hymenogastraceae</taxon>
        <taxon>Hebeloma</taxon>
    </lineage>
</organism>
<name>A0A0C2YD22_HEBCY</name>
<feature type="transmembrane region" description="Helical" evidence="1">
    <location>
        <begin position="67"/>
        <end position="88"/>
    </location>
</feature>
<keyword evidence="3" id="KW-1185">Reference proteome</keyword>
<keyword evidence="1" id="KW-1133">Transmembrane helix</keyword>
<evidence type="ECO:0000256" key="1">
    <source>
        <dbReference type="SAM" id="Phobius"/>
    </source>
</evidence>
<accession>A0A0C2YD22</accession>
<proteinExistence type="predicted"/>
<evidence type="ECO:0000313" key="3">
    <source>
        <dbReference type="Proteomes" id="UP000053424"/>
    </source>
</evidence>
<gene>
    <name evidence="2" type="ORF">M413DRAFT_29851</name>
</gene>
<feature type="transmembrane region" description="Helical" evidence="1">
    <location>
        <begin position="21"/>
        <end position="47"/>
    </location>
</feature>
<feature type="transmembrane region" description="Helical" evidence="1">
    <location>
        <begin position="127"/>
        <end position="149"/>
    </location>
</feature>
<dbReference type="OrthoDB" id="3351168at2759"/>
<protein>
    <submittedName>
        <fullName evidence="2">Uncharacterized protein</fullName>
    </submittedName>
</protein>
<dbReference type="STRING" id="686832.A0A0C2YD22"/>
<reference evidence="2 3" key="1">
    <citation type="submission" date="2014-04" db="EMBL/GenBank/DDBJ databases">
        <authorList>
            <consortium name="DOE Joint Genome Institute"/>
            <person name="Kuo A."/>
            <person name="Gay G."/>
            <person name="Dore J."/>
            <person name="Kohler A."/>
            <person name="Nagy L.G."/>
            <person name="Floudas D."/>
            <person name="Copeland A."/>
            <person name="Barry K.W."/>
            <person name="Cichocki N."/>
            <person name="Veneault-Fourrey C."/>
            <person name="LaButti K."/>
            <person name="Lindquist E.A."/>
            <person name="Lipzen A."/>
            <person name="Lundell T."/>
            <person name="Morin E."/>
            <person name="Murat C."/>
            <person name="Sun H."/>
            <person name="Tunlid A."/>
            <person name="Henrissat B."/>
            <person name="Grigoriev I.V."/>
            <person name="Hibbett D.S."/>
            <person name="Martin F."/>
            <person name="Nordberg H.P."/>
            <person name="Cantor M.N."/>
            <person name="Hua S.X."/>
        </authorList>
    </citation>
    <scope>NUCLEOTIDE SEQUENCE [LARGE SCALE GENOMIC DNA]</scope>
    <source>
        <strain evidence="3">h7</strain>
    </source>
</reference>
<dbReference type="AlphaFoldDB" id="A0A0C2YD22"/>
<dbReference type="EMBL" id="KN831788">
    <property type="protein sequence ID" value="KIM38937.1"/>
    <property type="molecule type" value="Genomic_DNA"/>
</dbReference>
<sequence length="613" mass="65973">MSQQQLKENLSSSVSKYKSPYYVIPVAVLVIHTLLLVFTWTFMAITISGPIAFSSRDAINFQNNTQSVTWVVTLIASAISLLSTSLYTRAIRYSVARRLTNKVSLQTVVAGFTIAGPSWLKSRRQPFWLVASLLCFLAVNFQTAGYTTLLTPKVIVIKSNMVGFELDLASPDFQALFSTNAERVTADVFSRVLPVAESSGGTAVSARFSLPSILNFNHFSYLNSTRGILPVAIEEVDSKLMSEWGTMMPVNVKVNQKWASPPGFPVSFSMSQQGFSADVTCRQQDLDASTVPSLTLLSSNQTLFNKTVTLAQLRTLCPNSTDADFSDPVFTSASADAFFGASCDANETGGRRFWNLILTGSGLYKEIKTTVCSIYPKISTLAVDYSDNTQLFNSSFPNFINGTDSTGGVDAPWLGNFAISVFLKGLTVGQSTTGSTMGDTILAFVSALPNGTDVMSDVLSQYVRGVLELSGTFIRTMYTQNENGLYPGGSSVIPPNMRIATHGTYSATTIGFHQATAAAVGGLIAPTVVSLISIILVIVILATKSDNEAEDNRYFDPGDVLHLISAASAGGMHSTNLPPFKEIKDDSCKDVRIKLGSVKGVDGSRIGFIDADE</sequence>
<keyword evidence="1" id="KW-0472">Membrane</keyword>